<name>A0A1B1YEF4_THEST</name>
<reference evidence="2 3" key="1">
    <citation type="submission" date="2016-02" db="EMBL/GenBank/DDBJ databases">
        <title>Comparison of Clostridium stercorarium subspecies using comparative genomics and transcriptomics.</title>
        <authorList>
            <person name="Schellenberg J."/>
            <person name="Thallinger G."/>
            <person name="Levin D.B."/>
            <person name="Zhang X."/>
            <person name="Alvare G."/>
            <person name="Fristensky B."/>
            <person name="Sparling R."/>
        </authorList>
    </citation>
    <scope>NUCLEOTIDE SEQUENCE [LARGE SCALE GENOMIC DNA]</scope>
    <source>
        <strain evidence="2 3">DSM 2910</strain>
    </source>
</reference>
<evidence type="ECO:0000259" key="1">
    <source>
        <dbReference type="Pfam" id="PF09848"/>
    </source>
</evidence>
<dbReference type="OrthoDB" id="1411900at2"/>
<dbReference type="SUPFAM" id="SSF52540">
    <property type="entry name" value="P-loop containing nucleoside triphosphate hydrolases"/>
    <property type="match status" value="1"/>
</dbReference>
<dbReference type="AlphaFoldDB" id="A0A1B1YEF4"/>
<dbReference type="Pfam" id="PF09848">
    <property type="entry name" value="SLFN-g3_helicase"/>
    <property type="match status" value="1"/>
</dbReference>
<gene>
    <name evidence="2" type="ORF">CSTERTH_08965</name>
</gene>
<dbReference type="InterPro" id="IPR018647">
    <property type="entry name" value="SLFN_3-like_DNA/RNA_helicase"/>
</dbReference>
<accession>A0A1B1YEF4</accession>
<dbReference type="EMBL" id="CP014672">
    <property type="protein sequence ID" value="ANW99145.1"/>
    <property type="molecule type" value="Genomic_DNA"/>
</dbReference>
<evidence type="ECO:0000313" key="3">
    <source>
        <dbReference type="Proteomes" id="UP000092971"/>
    </source>
</evidence>
<organism evidence="2 3">
    <name type="scientific">Thermoclostridium stercorarium subsp. thermolacticum DSM 2910</name>
    <dbReference type="NCBI Taxonomy" id="1121336"/>
    <lineage>
        <taxon>Bacteria</taxon>
        <taxon>Bacillati</taxon>
        <taxon>Bacillota</taxon>
        <taxon>Clostridia</taxon>
        <taxon>Eubacteriales</taxon>
        <taxon>Oscillospiraceae</taxon>
        <taxon>Thermoclostridium</taxon>
    </lineage>
</organism>
<dbReference type="Proteomes" id="UP000092971">
    <property type="component" value="Chromosome"/>
</dbReference>
<evidence type="ECO:0000313" key="2">
    <source>
        <dbReference type="EMBL" id="ANW99145.1"/>
    </source>
</evidence>
<feature type="domain" description="Schlafen group 3-like DNA/RNA helicase" evidence="1">
    <location>
        <begin position="211"/>
        <end position="389"/>
    </location>
</feature>
<proteinExistence type="predicted"/>
<dbReference type="Gene3D" id="3.40.50.300">
    <property type="entry name" value="P-loop containing nucleotide triphosphate hydrolases"/>
    <property type="match status" value="1"/>
</dbReference>
<dbReference type="RefSeq" id="WP_065821376.1">
    <property type="nucleotide sequence ID" value="NZ_CP014672.1"/>
</dbReference>
<dbReference type="InterPro" id="IPR027417">
    <property type="entry name" value="P-loop_NTPase"/>
</dbReference>
<sequence length="496" mass="57624">MRPSYLVSVYQGEAALDENCATDKRFRKLKSHEISNLRSFCEEITSFGCNSADLDGYFVGYSIPQIGKEFDLLRFGNDNIINIELKSEFNETKIVKQMKKNYYYLKFLSRPVRIFCFVDNNGFYEYDITSDSITKIQTDVIAQCIKNQFVDYSTDPDKEFLPSKYLISPFNSTDKFINGEYFLTNAQQKIKDEIKAELGNTPFTYFCLSANAGTGKTLLIYDIAKEMISNGLTPLIIHCGNLNLGHNLLKVKYDWNIYPIKDVDEKFVDTCLDNCSVLFVDEAQRIRDSQLEIILKKSIENEIPIIFSYDKKQFLHKNEGKDIAEYLRGKYPEVRLSEKHLSSNVRTNNKIASFINNLFKPGSCYSNLDYDCITIEYFKNLDDMKNYVNFLRKNNWTPITYTTFKSNSDPYEYLADICPINAHNVIGQEFPKVASFIDNHFYYGENGELEAEDGYYSAKGMLYQIVTRAVEELKIIVFNNWNLYHRLLEIKFAETK</sequence>
<protein>
    <recommendedName>
        <fullName evidence="1">Schlafen group 3-like DNA/RNA helicase domain-containing protein</fullName>
    </recommendedName>
</protein>